<comment type="caution">
    <text evidence="2">The sequence shown here is derived from an EMBL/GenBank/DDBJ whole genome shotgun (WGS) entry which is preliminary data.</text>
</comment>
<gene>
    <name evidence="2" type="ORF">DTL42_18520</name>
</gene>
<evidence type="ECO:0000313" key="2">
    <source>
        <dbReference type="EMBL" id="RCS43979.1"/>
    </source>
</evidence>
<dbReference type="EMBL" id="QPEX01000037">
    <property type="protein sequence ID" value="RCS43979.1"/>
    <property type="molecule type" value="Genomic_DNA"/>
</dbReference>
<feature type="signal peptide" evidence="1">
    <location>
        <begin position="1"/>
        <end position="21"/>
    </location>
</feature>
<organism evidence="2 3">
    <name type="scientific">Bremerella cremea</name>
    <dbReference type="NCBI Taxonomy" id="1031537"/>
    <lineage>
        <taxon>Bacteria</taxon>
        <taxon>Pseudomonadati</taxon>
        <taxon>Planctomycetota</taxon>
        <taxon>Planctomycetia</taxon>
        <taxon>Pirellulales</taxon>
        <taxon>Pirellulaceae</taxon>
        <taxon>Bremerella</taxon>
    </lineage>
</organism>
<proteinExistence type="predicted"/>
<accession>A0A368KMS2</accession>
<sequence>MSYVALRYAFCLLSWVTFWLAAEATSFAQEDTPAAEKESTQGWQGEYPELPIPKMSVEEFEQQWQIDAKFDQVPLGEVLQQLIASFPGLRAEVAPHHALEQKISLDLKKVSHLEAIERACRQAGYHPSYYRYDPDNPSMTNWLNRVNNKPLEKRTDFDRQVLNHIDKNLDATIALSPGKYPVVDGLAHEYPSVTFAGPLRVQLTDVLQNVPNATGKVSVSFLRLPLPGKVVRHDGKDFYELPWELVTLRGNPGRSVKESSRTSGWSPTKSILLSESRNLLLKGLLQNANELEELTGEFTLLLPQAWKPIWIENPTVGKSIREGDYEVQIIELSTERLGFYIRCKKPPTPPFHDFCRQYRVFAFDAQGELISPDDAIYQGFFSGFGNFIPLHGKPALVAIVPITEVQEIKYQHRFTHIPLSEHEKQPSAVEPLEYGEHKEPISVEVLGFTDDSRNKVRLKITNHSNKDLWEVMINVGVKGPDGDLNQVNSILDTGHFYMSSLDNKLNYKALVPAHGSYVSERDLQHVPPEKAKLAGKAYSAEFSDGTKWPAKPKYRTYGDPLKN</sequence>
<dbReference type="AlphaFoldDB" id="A0A368KMS2"/>
<feature type="chain" id="PRO_5016612210" evidence="1">
    <location>
        <begin position="22"/>
        <end position="563"/>
    </location>
</feature>
<protein>
    <submittedName>
        <fullName evidence="2">Uncharacterized protein</fullName>
    </submittedName>
</protein>
<evidence type="ECO:0000256" key="1">
    <source>
        <dbReference type="SAM" id="SignalP"/>
    </source>
</evidence>
<keyword evidence="1" id="KW-0732">Signal</keyword>
<name>A0A368KMS2_9BACT</name>
<dbReference type="Proteomes" id="UP000253562">
    <property type="component" value="Unassembled WGS sequence"/>
</dbReference>
<dbReference type="RefSeq" id="WP_114370738.1">
    <property type="nucleotide sequence ID" value="NZ_QPEX01000037.1"/>
</dbReference>
<reference evidence="2 3" key="1">
    <citation type="submission" date="2018-07" db="EMBL/GenBank/DDBJ databases">
        <title>Comparative genomes isolates from brazilian mangrove.</title>
        <authorList>
            <person name="De Araujo J.E."/>
            <person name="Taketani R.G."/>
            <person name="Silva M.C.P."/>
            <person name="Lourenco M.V."/>
            <person name="Oliveira V.M."/>
            <person name="Andreote F.D."/>
        </authorList>
    </citation>
    <scope>NUCLEOTIDE SEQUENCE [LARGE SCALE GENOMIC DNA]</scope>
    <source>
        <strain evidence="2 3">HEX PRIS-MGV</strain>
    </source>
</reference>
<evidence type="ECO:0000313" key="3">
    <source>
        <dbReference type="Proteomes" id="UP000253562"/>
    </source>
</evidence>